<sequence length="336" mass="36968">MTVRIGLIGAGGMGRAHVERITNELAGAEVVAIADINLEAAKAVAEPLGAKAYADGKELIADPDVDAILVATFGKVHEESLIPAIEAGKYILCEKPLSTTAESCERIMAAEQKAGKKLVTVGFMRRFDQGYREMKELLEAGDLGYATLVHNRHRNPSVPEGYVSRMAIDDTAIHEIDTMRWLLGEEIVEARVDRPRFTSKRFEHLNDPIVVVMKTESGVLIDDEVNVNIQFGYSIECELVMEAGTARLGDQEKIHVRDGHGDRNRICSSHIDRFHAAFNQEVQEWIRAVGKDEHTGADSWDGYAAACVVDAAVASLEDPEGKPVKVRMVQKPDFYA</sequence>
<dbReference type="InterPro" id="IPR055170">
    <property type="entry name" value="GFO_IDH_MocA-like_dom"/>
</dbReference>
<dbReference type="InterPro" id="IPR050424">
    <property type="entry name" value="Gfo-Idh-MocA_inositol_DH"/>
</dbReference>
<dbReference type="SUPFAM" id="SSF55347">
    <property type="entry name" value="Glyceraldehyde-3-phosphate dehydrogenase-like, C-terminal domain"/>
    <property type="match status" value="1"/>
</dbReference>
<dbReference type="SUPFAM" id="SSF51735">
    <property type="entry name" value="NAD(P)-binding Rossmann-fold domains"/>
    <property type="match status" value="1"/>
</dbReference>
<dbReference type="Proteomes" id="UP000275749">
    <property type="component" value="Unassembled WGS sequence"/>
</dbReference>
<dbReference type="GO" id="GO:0019310">
    <property type="term" value="P:inositol catabolic process"/>
    <property type="evidence" value="ECO:0007669"/>
    <property type="project" value="UniProtKB-UniRule"/>
</dbReference>
<dbReference type="PANTHER" id="PTHR43593:SF1">
    <property type="entry name" value="INOSITOL 2-DEHYDROGENASE"/>
    <property type="match status" value="1"/>
</dbReference>
<dbReference type="RefSeq" id="WP_123575695.1">
    <property type="nucleotide sequence ID" value="NZ_RKHG01000001.1"/>
</dbReference>
<feature type="domain" description="Gfo/Idh/MocA-like oxidoreductase N-terminal" evidence="4">
    <location>
        <begin position="3"/>
        <end position="123"/>
    </location>
</feature>
<name>A0A3N1ZVZ1_9ACTN</name>
<reference evidence="6 7" key="1">
    <citation type="submission" date="2018-11" db="EMBL/GenBank/DDBJ databases">
        <title>Sequencing the genomes of 1000 actinobacteria strains.</title>
        <authorList>
            <person name="Klenk H.-P."/>
        </authorList>
    </citation>
    <scope>NUCLEOTIDE SEQUENCE [LARGE SCALE GENOMIC DNA]</scope>
    <source>
        <strain evidence="6 7">DSM 10546</strain>
    </source>
</reference>
<dbReference type="Pfam" id="PF01408">
    <property type="entry name" value="GFO_IDH_MocA"/>
    <property type="match status" value="1"/>
</dbReference>
<evidence type="ECO:0000256" key="3">
    <source>
        <dbReference type="HAMAP-Rule" id="MF_01671"/>
    </source>
</evidence>
<comment type="function">
    <text evidence="3">Involved in the oxidation of myo-inositol (MI) to 2-keto-myo-inositol (2KMI or 2-inosose).</text>
</comment>
<evidence type="ECO:0000313" key="7">
    <source>
        <dbReference type="Proteomes" id="UP000275749"/>
    </source>
</evidence>
<dbReference type="InterPro" id="IPR036291">
    <property type="entry name" value="NAD(P)-bd_dom_sf"/>
</dbReference>
<comment type="catalytic activity">
    <reaction evidence="3">
        <text>myo-inositol + NAD(+) = scyllo-inosose + NADH + H(+)</text>
        <dbReference type="Rhea" id="RHEA:16949"/>
        <dbReference type="ChEBI" id="CHEBI:15378"/>
        <dbReference type="ChEBI" id="CHEBI:17268"/>
        <dbReference type="ChEBI" id="CHEBI:17811"/>
        <dbReference type="ChEBI" id="CHEBI:57540"/>
        <dbReference type="ChEBI" id="CHEBI:57945"/>
        <dbReference type="EC" id="1.1.1.18"/>
    </reaction>
</comment>
<dbReference type="EC" id="1.1.1.18" evidence="3"/>
<dbReference type="GO" id="GO:0000166">
    <property type="term" value="F:nucleotide binding"/>
    <property type="evidence" value="ECO:0007669"/>
    <property type="project" value="InterPro"/>
</dbReference>
<gene>
    <name evidence="3" type="primary">iolG</name>
    <name evidence="6" type="ORF">EDD41_1883</name>
</gene>
<dbReference type="InterPro" id="IPR023794">
    <property type="entry name" value="MI/DCI_dehydrogenase"/>
</dbReference>
<comment type="subunit">
    <text evidence="3">Homotetramer.</text>
</comment>
<evidence type="ECO:0000313" key="6">
    <source>
        <dbReference type="EMBL" id="ROR54657.1"/>
    </source>
</evidence>
<evidence type="ECO:0000256" key="1">
    <source>
        <dbReference type="ARBA" id="ARBA00023002"/>
    </source>
</evidence>
<dbReference type="Gene3D" id="3.30.360.10">
    <property type="entry name" value="Dihydrodipicolinate Reductase, domain 2"/>
    <property type="match status" value="1"/>
</dbReference>
<dbReference type="EMBL" id="RKHG01000001">
    <property type="protein sequence ID" value="ROR54657.1"/>
    <property type="molecule type" value="Genomic_DNA"/>
</dbReference>
<dbReference type="AlphaFoldDB" id="A0A3N1ZVZ1"/>
<dbReference type="InterPro" id="IPR000683">
    <property type="entry name" value="Gfo/Idh/MocA-like_OxRdtase_N"/>
</dbReference>
<evidence type="ECO:0000259" key="5">
    <source>
        <dbReference type="Pfam" id="PF22725"/>
    </source>
</evidence>
<keyword evidence="2 3" id="KW-0520">NAD</keyword>
<evidence type="ECO:0000259" key="4">
    <source>
        <dbReference type="Pfam" id="PF01408"/>
    </source>
</evidence>
<dbReference type="HAMAP" id="MF_01671">
    <property type="entry name" value="IolG"/>
    <property type="match status" value="1"/>
</dbReference>
<dbReference type="Gene3D" id="3.40.50.720">
    <property type="entry name" value="NAD(P)-binding Rossmann-like Domain"/>
    <property type="match status" value="1"/>
</dbReference>
<keyword evidence="1 3" id="KW-0560">Oxidoreductase</keyword>
<comment type="caution">
    <text evidence="6">The sequence shown here is derived from an EMBL/GenBank/DDBJ whole genome shotgun (WGS) entry which is preliminary data.</text>
</comment>
<proteinExistence type="inferred from homology"/>
<dbReference type="Pfam" id="PF22725">
    <property type="entry name" value="GFO_IDH_MocA_C3"/>
    <property type="match status" value="1"/>
</dbReference>
<protein>
    <recommendedName>
        <fullName evidence="3">Inositol 2-dehydrogenase</fullName>
        <ecNumber evidence="3">1.1.1.18</ecNumber>
    </recommendedName>
    <alternativeName>
        <fullName evidence="3">Myo-inositol 2-dehydrogenase</fullName>
        <shortName evidence="3">MI 2-dehydrogenase</shortName>
    </alternativeName>
</protein>
<dbReference type="GO" id="GO:0050112">
    <property type="term" value="F:inositol 2-dehydrogenase (NAD+) activity"/>
    <property type="evidence" value="ECO:0007669"/>
    <property type="project" value="UniProtKB-UniRule"/>
</dbReference>
<evidence type="ECO:0000256" key="2">
    <source>
        <dbReference type="ARBA" id="ARBA00023027"/>
    </source>
</evidence>
<feature type="domain" description="GFO/IDH/MocA-like oxidoreductase" evidence="5">
    <location>
        <begin position="131"/>
        <end position="246"/>
    </location>
</feature>
<dbReference type="PANTHER" id="PTHR43593">
    <property type="match status" value="1"/>
</dbReference>
<organism evidence="6 7">
    <name type="scientific">Luteococcus japonicus</name>
    <dbReference type="NCBI Taxonomy" id="33984"/>
    <lineage>
        <taxon>Bacteria</taxon>
        <taxon>Bacillati</taxon>
        <taxon>Actinomycetota</taxon>
        <taxon>Actinomycetes</taxon>
        <taxon>Propionibacteriales</taxon>
        <taxon>Propionibacteriaceae</taxon>
        <taxon>Luteococcus</taxon>
    </lineage>
</organism>
<accession>A0A3N1ZVZ1</accession>
<comment type="similarity">
    <text evidence="3">Belongs to the Gfo/Idh/MocA family.</text>
</comment>